<dbReference type="InterPro" id="IPR011200">
    <property type="entry name" value="UCP012608"/>
</dbReference>
<sequence>MLPLNDLTGPNDIEESYRFHAVEMSTSPCFQAWATGVAGDPEVLEVLRGLPAGKRQANLVFAAARWHGLRPGPYATLRDLLLGPQWPAVRETILARRTQTNEVARLTALTPALASLGDEPLALVELGASAGLCLYPDRYDYVWEGAGALRGSGGPTLQTSATGAVPIPARPPRITARVGVDLDPLDVTDEDDMAWLLTLIWPEHAERRDRLAAAIEVTRTDPPRLLAGDMLDRFDEALDIAAASGGVPVVHHSAAVAYLDEPDRHRLEERLRTSASEGRCHWISLEGTRVIPSLAATAPSVPDAGHRLCLAVDGQAVGWVQGHGAALSWI</sequence>
<proteinExistence type="predicted"/>
<dbReference type="Proteomes" id="UP000320209">
    <property type="component" value="Unassembled WGS sequence"/>
</dbReference>
<organism evidence="1 2">
    <name type="scientific">Nocardioides albertanoniae</name>
    <dbReference type="NCBI Taxonomy" id="1175486"/>
    <lineage>
        <taxon>Bacteria</taxon>
        <taxon>Bacillati</taxon>
        <taxon>Actinomycetota</taxon>
        <taxon>Actinomycetes</taxon>
        <taxon>Propionibacteriales</taxon>
        <taxon>Nocardioidaceae</taxon>
        <taxon>Nocardioides</taxon>
    </lineage>
</organism>
<evidence type="ECO:0000313" key="1">
    <source>
        <dbReference type="EMBL" id="TQL66249.1"/>
    </source>
</evidence>
<dbReference type="RefSeq" id="WP_141778473.1">
    <property type="nucleotide sequence ID" value="NZ_VFOV01000001.1"/>
</dbReference>
<name>A0A543A0X2_9ACTN</name>
<dbReference type="Pfam" id="PF10094">
    <property type="entry name" value="DUF2332"/>
    <property type="match status" value="1"/>
</dbReference>
<reference evidence="1 2" key="1">
    <citation type="submission" date="2019-06" db="EMBL/GenBank/DDBJ databases">
        <title>Sequencing the genomes of 1000 actinobacteria strains.</title>
        <authorList>
            <person name="Klenk H.-P."/>
        </authorList>
    </citation>
    <scope>NUCLEOTIDE SEQUENCE [LARGE SCALE GENOMIC DNA]</scope>
    <source>
        <strain evidence="1 2">DSM 25218</strain>
    </source>
</reference>
<dbReference type="EMBL" id="VFOV01000001">
    <property type="protein sequence ID" value="TQL66249.1"/>
    <property type="molecule type" value="Genomic_DNA"/>
</dbReference>
<comment type="caution">
    <text evidence="1">The sequence shown here is derived from an EMBL/GenBank/DDBJ whole genome shotgun (WGS) entry which is preliminary data.</text>
</comment>
<protein>
    <recommendedName>
        <fullName evidence="3">DUF2332 domain-containing protein</fullName>
    </recommendedName>
</protein>
<dbReference type="AlphaFoldDB" id="A0A543A0X2"/>
<dbReference type="OrthoDB" id="8899077at2"/>
<keyword evidence="2" id="KW-1185">Reference proteome</keyword>
<gene>
    <name evidence="1" type="ORF">FB381_0098</name>
</gene>
<accession>A0A543A0X2</accession>
<evidence type="ECO:0008006" key="3">
    <source>
        <dbReference type="Google" id="ProtNLM"/>
    </source>
</evidence>
<evidence type="ECO:0000313" key="2">
    <source>
        <dbReference type="Proteomes" id="UP000320209"/>
    </source>
</evidence>